<dbReference type="Proteomes" id="UP001497623">
    <property type="component" value="Unassembled WGS sequence"/>
</dbReference>
<reference evidence="2 3" key="1">
    <citation type="submission" date="2024-05" db="EMBL/GenBank/DDBJ databases">
        <authorList>
            <person name="Wallberg A."/>
        </authorList>
    </citation>
    <scope>NUCLEOTIDE SEQUENCE [LARGE SCALE GENOMIC DNA]</scope>
</reference>
<name>A0AAV2S6C3_MEGNR</name>
<feature type="compositionally biased region" description="Polar residues" evidence="1">
    <location>
        <begin position="67"/>
        <end position="96"/>
    </location>
</feature>
<keyword evidence="3" id="KW-1185">Reference proteome</keyword>
<organism evidence="2 3">
    <name type="scientific">Meganyctiphanes norvegica</name>
    <name type="common">Northern krill</name>
    <name type="synonym">Thysanopoda norvegica</name>
    <dbReference type="NCBI Taxonomy" id="48144"/>
    <lineage>
        <taxon>Eukaryota</taxon>
        <taxon>Metazoa</taxon>
        <taxon>Ecdysozoa</taxon>
        <taxon>Arthropoda</taxon>
        <taxon>Crustacea</taxon>
        <taxon>Multicrustacea</taxon>
        <taxon>Malacostraca</taxon>
        <taxon>Eumalacostraca</taxon>
        <taxon>Eucarida</taxon>
        <taxon>Euphausiacea</taxon>
        <taxon>Euphausiidae</taxon>
        <taxon>Meganyctiphanes</taxon>
    </lineage>
</organism>
<dbReference type="AlphaFoldDB" id="A0AAV2S6C3"/>
<evidence type="ECO:0000256" key="1">
    <source>
        <dbReference type="SAM" id="MobiDB-lite"/>
    </source>
</evidence>
<evidence type="ECO:0000313" key="2">
    <source>
        <dbReference type="EMBL" id="CAL4162441.1"/>
    </source>
</evidence>
<dbReference type="EMBL" id="CAXKWB010045559">
    <property type="protein sequence ID" value="CAL4162441.1"/>
    <property type="molecule type" value="Genomic_DNA"/>
</dbReference>
<comment type="caution">
    <text evidence="2">The sequence shown here is derived from an EMBL/GenBank/DDBJ whole genome shotgun (WGS) entry which is preliminary data.</text>
</comment>
<evidence type="ECO:0008006" key="4">
    <source>
        <dbReference type="Google" id="ProtNLM"/>
    </source>
</evidence>
<protein>
    <recommendedName>
        <fullName evidence="4">Gag protein</fullName>
    </recommendedName>
</protein>
<feature type="region of interest" description="Disordered" evidence="1">
    <location>
        <begin position="59"/>
        <end position="127"/>
    </location>
</feature>
<sequence>MMKKASLRPWMLQDKFKDFKFSKGEFEKEFSSVLSLVRDGYSSQLTSFASQIGKAEILPSKDGRSTGCKTSAGQAQGGPSSQDNQERSGYQGQPFSQRGYRGAGGRRNPRGASYYRGRARGGSSLVAREPTSPCKLCEESKHFMSDFPKYTTPKTKRDRLLALGKYQDCSYNEHKNKCELSRDCRRCNAAKHLDFLCTYQDEPAKNS</sequence>
<proteinExistence type="predicted"/>
<evidence type="ECO:0000313" key="3">
    <source>
        <dbReference type="Proteomes" id="UP001497623"/>
    </source>
</evidence>
<feature type="compositionally biased region" description="Low complexity" evidence="1">
    <location>
        <begin position="110"/>
        <end position="124"/>
    </location>
</feature>
<gene>
    <name evidence="2" type="ORF">MNOR_LOCUS32828</name>
</gene>
<accession>A0AAV2S6C3</accession>